<reference evidence="3 4" key="1">
    <citation type="submission" date="2019-04" db="EMBL/GenBank/DDBJ databases">
        <title>Phreatobacter aquaticus sp. nov.</title>
        <authorList>
            <person name="Choi A."/>
        </authorList>
    </citation>
    <scope>NUCLEOTIDE SEQUENCE [LARGE SCALE GENOMIC DNA]</scope>
    <source>
        <strain evidence="3 4">KCTC 52518</strain>
    </source>
</reference>
<dbReference type="KEGG" id="pstg:E8M01_27045"/>
<dbReference type="AlphaFoldDB" id="A0A4D7BBV6"/>
<dbReference type="EMBL" id="CP039690">
    <property type="protein sequence ID" value="QCI67558.1"/>
    <property type="molecule type" value="Genomic_DNA"/>
</dbReference>
<evidence type="ECO:0000256" key="2">
    <source>
        <dbReference type="SAM" id="SignalP"/>
    </source>
</evidence>
<proteinExistence type="predicted"/>
<feature type="chain" id="PRO_5020279367" description="DUF4148 domain-containing protein" evidence="2">
    <location>
        <begin position="20"/>
        <end position="87"/>
    </location>
</feature>
<name>A0A4D7BBV6_9HYPH</name>
<organism evidence="3 4">
    <name type="scientific">Phreatobacter stygius</name>
    <dbReference type="NCBI Taxonomy" id="1940610"/>
    <lineage>
        <taxon>Bacteria</taxon>
        <taxon>Pseudomonadati</taxon>
        <taxon>Pseudomonadota</taxon>
        <taxon>Alphaproteobacteria</taxon>
        <taxon>Hyphomicrobiales</taxon>
        <taxon>Phreatobacteraceae</taxon>
        <taxon>Phreatobacter</taxon>
    </lineage>
</organism>
<evidence type="ECO:0008006" key="5">
    <source>
        <dbReference type="Google" id="ProtNLM"/>
    </source>
</evidence>
<protein>
    <recommendedName>
        <fullName evidence="5">DUF4148 domain-containing protein</fullName>
    </recommendedName>
</protein>
<feature type="region of interest" description="Disordered" evidence="1">
    <location>
        <begin position="25"/>
        <end position="50"/>
    </location>
</feature>
<feature type="compositionally biased region" description="Polar residues" evidence="1">
    <location>
        <begin position="30"/>
        <end position="50"/>
    </location>
</feature>
<keyword evidence="4" id="KW-1185">Reference proteome</keyword>
<gene>
    <name evidence="3" type="ORF">E8M01_27045</name>
</gene>
<evidence type="ECO:0000313" key="3">
    <source>
        <dbReference type="EMBL" id="QCI67558.1"/>
    </source>
</evidence>
<feature type="signal peptide" evidence="2">
    <location>
        <begin position="1"/>
        <end position="19"/>
    </location>
</feature>
<evidence type="ECO:0000256" key="1">
    <source>
        <dbReference type="SAM" id="MobiDB-lite"/>
    </source>
</evidence>
<dbReference type="RefSeq" id="WP_136962988.1">
    <property type="nucleotide sequence ID" value="NZ_CP039690.1"/>
</dbReference>
<dbReference type="Proteomes" id="UP000298781">
    <property type="component" value="Chromosome"/>
</dbReference>
<evidence type="ECO:0000313" key="4">
    <source>
        <dbReference type="Proteomes" id="UP000298781"/>
    </source>
</evidence>
<keyword evidence="2" id="KW-0732">Signal</keyword>
<sequence length="87" mass="9270">MARLALLATGLVAAITLVAATTATATASASQPSEMQAQRQRSAAMTPQQARTACWQEAGFGPSTPRRNYPATLQPQVERCVRQKLGR</sequence>
<accession>A0A4D7BBV6</accession>